<evidence type="ECO:0000256" key="3">
    <source>
        <dbReference type="ARBA" id="ARBA00022963"/>
    </source>
</evidence>
<dbReference type="OrthoDB" id="1600564at2759"/>
<dbReference type="EnsemblPlants" id="KQK01992">
    <property type="protein sequence ID" value="KQK01992"/>
    <property type="gene ID" value="BRADI_3g59714v3"/>
</dbReference>
<reference evidence="6" key="3">
    <citation type="submission" date="2018-08" db="UniProtKB">
        <authorList>
            <consortium name="EnsemblPlants"/>
        </authorList>
    </citation>
    <scope>IDENTIFICATION</scope>
    <source>
        <strain evidence="6">cv. Bd21</strain>
    </source>
</reference>
<dbReference type="InterPro" id="IPR036514">
    <property type="entry name" value="SGNH_hydro_sf"/>
</dbReference>
<dbReference type="Proteomes" id="UP000008810">
    <property type="component" value="Chromosome 3"/>
</dbReference>
<dbReference type="PANTHER" id="PTHR45648:SF99">
    <property type="entry name" value="OS02G0740400 PROTEIN"/>
    <property type="match status" value="1"/>
</dbReference>
<evidence type="ECO:0000256" key="1">
    <source>
        <dbReference type="ARBA" id="ARBA00008668"/>
    </source>
</evidence>
<evidence type="ECO:0000256" key="4">
    <source>
        <dbReference type="SAM" id="SignalP"/>
    </source>
</evidence>
<protein>
    <recommendedName>
        <fullName evidence="8">GDSL esterase/lipase</fullName>
    </recommendedName>
</protein>
<dbReference type="AlphaFoldDB" id="A0A0Q3FRG6"/>
<dbReference type="EMBL" id="CM000882">
    <property type="protein sequence ID" value="KQK01992.1"/>
    <property type="molecule type" value="Genomic_DNA"/>
</dbReference>
<reference evidence="5" key="2">
    <citation type="submission" date="2017-06" db="EMBL/GenBank/DDBJ databases">
        <title>WGS assembly of Brachypodium distachyon.</title>
        <authorList>
            <consortium name="The International Brachypodium Initiative"/>
            <person name="Lucas S."/>
            <person name="Harmon-Smith M."/>
            <person name="Lail K."/>
            <person name="Tice H."/>
            <person name="Grimwood J."/>
            <person name="Bruce D."/>
            <person name="Barry K."/>
            <person name="Shu S."/>
            <person name="Lindquist E."/>
            <person name="Wang M."/>
            <person name="Pitluck S."/>
            <person name="Vogel J.P."/>
            <person name="Garvin D.F."/>
            <person name="Mockler T.C."/>
            <person name="Schmutz J."/>
            <person name="Rokhsar D."/>
            <person name="Bevan M.W."/>
        </authorList>
    </citation>
    <scope>NUCLEOTIDE SEQUENCE</scope>
    <source>
        <strain evidence="5">Bd21</strain>
    </source>
</reference>
<accession>A0A0Q3FRG6</accession>
<dbReference type="PANTHER" id="PTHR45648">
    <property type="entry name" value="GDSL LIPASE/ACYLHYDROLASE FAMILY PROTEIN (AFU_ORTHOLOGUE AFUA_4G14700)"/>
    <property type="match status" value="1"/>
</dbReference>
<comment type="similarity">
    <text evidence="1">Belongs to the 'GDSL' lipolytic enzyme family.</text>
</comment>
<sequence>MVRMRALTVLAVIFLGSGLLVSAGGRDEMPLVPAVYVFGDSTMDVGNNQYLENGVPPRLPYGIDFPGSVPTGRASNGYVMSDSVARLLGFNMSPPAYLSLTPETSHQILRGYGGVNYASGGSGILDRTNTTTQYIIPLSQQVEYFASTKSKMAQHNPEEIDSLLAKSLFLISAGGNDLLAFLWSNRTSTRLLYEAMLSSYERQVYRLYGLGARRFALINVPAIGCLPLIRNTTDTGESECVHDDNLLANGFNKALRTRMADLARSLLPEMSFSVGNSFNLVIVFTGNPDNGFTEVASACCGGGRLGVGIGCLHPDATYCDDRDQHIYWDAVHSTQATANKAAHAMFSLPVWQGFSWPVNFRQLVSPSVTDAAA</sequence>
<dbReference type="Gene3D" id="3.40.50.1110">
    <property type="entry name" value="SGNH hydrolase"/>
    <property type="match status" value="1"/>
</dbReference>
<evidence type="ECO:0000256" key="2">
    <source>
        <dbReference type="ARBA" id="ARBA00022801"/>
    </source>
</evidence>
<evidence type="ECO:0000313" key="7">
    <source>
        <dbReference type="Proteomes" id="UP000008810"/>
    </source>
</evidence>
<dbReference type="InterPro" id="IPR051058">
    <property type="entry name" value="GDSL_Est/Lipase"/>
</dbReference>
<gene>
    <name evidence="6" type="primary">LOC100828207</name>
    <name evidence="5" type="ORF">BRADI_3g59714v3</name>
</gene>
<keyword evidence="3" id="KW-0443">Lipid metabolism</keyword>
<dbReference type="KEGG" id="bdi:100828207"/>
<keyword evidence="3" id="KW-0442">Lipid degradation</keyword>
<evidence type="ECO:0000313" key="5">
    <source>
        <dbReference type="EMBL" id="KQK01992.1"/>
    </source>
</evidence>
<dbReference type="InterPro" id="IPR035669">
    <property type="entry name" value="SGNH_plant_lipase-like"/>
</dbReference>
<keyword evidence="7" id="KW-1185">Reference proteome</keyword>
<proteinExistence type="inferred from homology"/>
<feature type="chain" id="PRO_5043129111" description="GDSL esterase/lipase" evidence="4">
    <location>
        <begin position="26"/>
        <end position="373"/>
    </location>
</feature>
<keyword evidence="2" id="KW-0378">Hydrolase</keyword>
<keyword evidence="4" id="KW-0732">Signal</keyword>
<dbReference type="Gramene" id="KQK01992">
    <property type="protein sequence ID" value="KQK01992"/>
    <property type="gene ID" value="BRADI_3g59714v3"/>
</dbReference>
<name>A0A0Q3FRG6_BRADI</name>
<dbReference type="GO" id="GO:0016042">
    <property type="term" value="P:lipid catabolic process"/>
    <property type="evidence" value="ECO:0007669"/>
    <property type="project" value="UniProtKB-KW"/>
</dbReference>
<dbReference type="ExpressionAtlas" id="A0A0Q3FRG6">
    <property type="expression patterns" value="baseline"/>
</dbReference>
<evidence type="ECO:0000313" key="6">
    <source>
        <dbReference type="EnsemblPlants" id="KQK01992"/>
    </source>
</evidence>
<dbReference type="InterPro" id="IPR001087">
    <property type="entry name" value="GDSL"/>
</dbReference>
<dbReference type="GO" id="GO:0016788">
    <property type="term" value="F:hydrolase activity, acting on ester bonds"/>
    <property type="evidence" value="ECO:0007669"/>
    <property type="project" value="InterPro"/>
</dbReference>
<organism evidence="5">
    <name type="scientific">Brachypodium distachyon</name>
    <name type="common">Purple false brome</name>
    <name type="synonym">Trachynia distachya</name>
    <dbReference type="NCBI Taxonomy" id="15368"/>
    <lineage>
        <taxon>Eukaryota</taxon>
        <taxon>Viridiplantae</taxon>
        <taxon>Streptophyta</taxon>
        <taxon>Embryophyta</taxon>
        <taxon>Tracheophyta</taxon>
        <taxon>Spermatophyta</taxon>
        <taxon>Magnoliopsida</taxon>
        <taxon>Liliopsida</taxon>
        <taxon>Poales</taxon>
        <taxon>Poaceae</taxon>
        <taxon>BOP clade</taxon>
        <taxon>Pooideae</taxon>
        <taxon>Stipodae</taxon>
        <taxon>Brachypodieae</taxon>
        <taxon>Brachypodium</taxon>
    </lineage>
</organism>
<dbReference type="CDD" id="cd01837">
    <property type="entry name" value="SGNH_plant_lipase_like"/>
    <property type="match status" value="1"/>
</dbReference>
<dbReference type="GeneID" id="100828207"/>
<dbReference type="Pfam" id="PF00657">
    <property type="entry name" value="Lipase_GDSL"/>
    <property type="match status" value="1"/>
</dbReference>
<reference evidence="5 6" key="1">
    <citation type="journal article" date="2010" name="Nature">
        <title>Genome sequencing and analysis of the model grass Brachypodium distachyon.</title>
        <authorList>
            <consortium name="International Brachypodium Initiative"/>
        </authorList>
    </citation>
    <scope>NUCLEOTIDE SEQUENCE [LARGE SCALE GENOMIC DNA]</scope>
    <source>
        <strain evidence="5 6">Bd21</strain>
    </source>
</reference>
<evidence type="ECO:0008006" key="8">
    <source>
        <dbReference type="Google" id="ProtNLM"/>
    </source>
</evidence>
<feature type="signal peptide" evidence="4">
    <location>
        <begin position="1"/>
        <end position="25"/>
    </location>
</feature>
<dbReference type="RefSeq" id="XP_010236141.1">
    <property type="nucleotide sequence ID" value="XM_010237839.3"/>
</dbReference>